<evidence type="ECO:0000313" key="3">
    <source>
        <dbReference type="Proteomes" id="UP000201566"/>
    </source>
</evidence>
<feature type="region of interest" description="Disordered" evidence="1">
    <location>
        <begin position="1"/>
        <end position="54"/>
    </location>
</feature>
<reference evidence="2 3" key="1">
    <citation type="journal article" date="2013" name="Science">
        <title>Pandoraviruses: amoeba viruses with genomes up to 2.5 Mb reaching that of parasitic eukaryotes.</title>
        <authorList>
            <person name="Philippe N."/>
            <person name="Legendre M."/>
            <person name="Doutre G."/>
            <person name="Coute Y."/>
            <person name="Poirot O."/>
            <person name="Lescot M."/>
            <person name="Arslan D."/>
            <person name="Seltzer V."/>
            <person name="Bertaux L."/>
            <person name="Bruley C."/>
            <person name="Garin J."/>
            <person name="Claverie J.M."/>
            <person name="Abergel C."/>
        </authorList>
    </citation>
    <scope>NUCLEOTIDE SEQUENCE [LARGE SCALE GENOMIC DNA]</scope>
    <source>
        <strain evidence="2">Melbourne</strain>
    </source>
</reference>
<gene>
    <name evidence="2" type="ORF">pdul_cds_1031</name>
</gene>
<feature type="compositionally biased region" description="Basic and acidic residues" evidence="1">
    <location>
        <begin position="41"/>
        <end position="51"/>
    </location>
</feature>
<dbReference type="Proteomes" id="UP000201566">
    <property type="component" value="Segment"/>
</dbReference>
<accession>S4VSC2</accession>
<dbReference type="EMBL" id="KC977570">
    <property type="protein sequence ID" value="AGO83303.1"/>
    <property type="molecule type" value="Genomic_DNA"/>
</dbReference>
<dbReference type="RefSeq" id="YP_008319972.1">
    <property type="nucleotide sequence ID" value="NC_021858.1"/>
</dbReference>
<feature type="region of interest" description="Disordered" evidence="1">
    <location>
        <begin position="157"/>
        <end position="200"/>
    </location>
</feature>
<dbReference type="KEGG" id="vg:16512820"/>
<feature type="compositionally biased region" description="Low complexity" evidence="1">
    <location>
        <begin position="173"/>
        <end position="200"/>
    </location>
</feature>
<protein>
    <submittedName>
        <fullName evidence="2">Uncharacterized protein</fullName>
    </submittedName>
</protein>
<feature type="region of interest" description="Disordered" evidence="1">
    <location>
        <begin position="117"/>
        <end position="140"/>
    </location>
</feature>
<proteinExistence type="predicted"/>
<evidence type="ECO:0000313" key="2">
    <source>
        <dbReference type="EMBL" id="AGO83303.1"/>
    </source>
</evidence>
<name>S4VSC2_9VIRU</name>
<evidence type="ECO:0000256" key="1">
    <source>
        <dbReference type="SAM" id="MobiDB-lite"/>
    </source>
</evidence>
<dbReference type="GeneID" id="16512820"/>
<sequence>MATFARRPANPFANVIQRAQPAPTSQARESPPQPASAPRETALETKPENDMRAAAAQRWRNYGGASVTATTTTATATDAAASTPLATAPAAVAPSPSTTTAPVASVAPVVAVRPRLSRPPFGASRRLGSRATPPSTAAVPSLPLAAEPVTTHDQAIPLQQPQPHGRSNEQTHAPSRPTDDTPPTTTLVPTTDATTTSPTSLPAIAVPTMPSPVPCATPSPTVPLPVSPSEHIDALSAALADAAHQRDLVARLVATIAAGCPSCCAKVVSVLTDAKLPPVPAVPSMTAASSGPAPQHIHLHLATDTRASCKAPSRAACLRRKSVGVALKHRCK</sequence>
<organism evidence="2 3">
    <name type="scientific">Pandoravirus dulcis</name>
    <dbReference type="NCBI Taxonomy" id="1349409"/>
    <lineage>
        <taxon>Viruses</taxon>
        <taxon>Pandoravirus</taxon>
    </lineage>
</organism>